<keyword evidence="8" id="KW-1185">Reference proteome</keyword>
<dbReference type="PROSITE" id="PS51039">
    <property type="entry name" value="ZF_AN1"/>
    <property type="match status" value="1"/>
</dbReference>
<dbReference type="SUPFAM" id="SSF118310">
    <property type="entry name" value="AN1-like Zinc finger"/>
    <property type="match status" value="1"/>
</dbReference>
<dbReference type="PANTHER" id="PTHR14677">
    <property type="entry name" value="ARSENITE INDUCUBLE RNA ASSOCIATED PROTEIN AIP-1-RELATED"/>
    <property type="match status" value="1"/>
</dbReference>
<evidence type="ECO:0000259" key="6">
    <source>
        <dbReference type="PROSITE" id="PS51039"/>
    </source>
</evidence>
<organism evidence="7 8">
    <name type="scientific">Dispira parvispora</name>
    <dbReference type="NCBI Taxonomy" id="1520584"/>
    <lineage>
        <taxon>Eukaryota</taxon>
        <taxon>Fungi</taxon>
        <taxon>Fungi incertae sedis</taxon>
        <taxon>Zoopagomycota</taxon>
        <taxon>Kickxellomycotina</taxon>
        <taxon>Dimargaritomycetes</taxon>
        <taxon>Dimargaritales</taxon>
        <taxon>Dimargaritaceae</taxon>
        <taxon>Dispira</taxon>
    </lineage>
</organism>
<dbReference type="Gene3D" id="4.10.1110.10">
    <property type="entry name" value="AN1-like Zinc finger"/>
    <property type="match status" value="1"/>
</dbReference>
<evidence type="ECO:0000256" key="2">
    <source>
        <dbReference type="ARBA" id="ARBA00022771"/>
    </source>
</evidence>
<dbReference type="AlphaFoldDB" id="A0A9W8AXB8"/>
<sequence>MSDCGQQAVVMSLCPHCHQVHCLDHRHPDQHRCSHRDAAPSASSKKPIVDRAWIRDTLGLPASKPTTGYKAPPPARPIIATKECGGPRSRVALMQLKGRAKGDAKIPLGERVYCTVIIRPSQGAAVECPLFFAKRHTIGKVLDVAMSHTAITGVDKQRLRPQDPESSQRHHPYQRQDQPSTSQRVPQSSGQGPAEASLTTTQQDYHPSENRVEAMPSTDQPARVPLSLVLKFRFHNMLIQGSPDLAPLKSDPHILLISGEPLPVWSTNKFEVYRLLGWVETEGLFVLSYAQVPCFHLQSDQCMFRLQHEFHLPDGTLVATIIRLVAMPPFVARDDEQGKMEWLKNMAKQDAKHAMAQLDVEVTDRIGSQTGVQTSASELAGTLAGNPSVTEPFGLKTKLEKYFSLPQVPLISMTTPRHLEPMDQDLREAFLTHRLVFRLAMESVCRFVKQVPFHGVPGKSPGIRHEYSQLVSMINKSIGVNNMKAGFWSILWNAVASRDAILELAESGEKIIIAYVSPRQVGPVAEIIDFGSINEANCRNTMNDVIPAFPVFTYKRISSDLSEEGQLRKLMAHYHNNDESFQLFRTGFIPLLDTLGIPY</sequence>
<evidence type="ECO:0000256" key="1">
    <source>
        <dbReference type="ARBA" id="ARBA00022723"/>
    </source>
</evidence>
<evidence type="ECO:0000256" key="4">
    <source>
        <dbReference type="PROSITE-ProRule" id="PRU00449"/>
    </source>
</evidence>
<feature type="region of interest" description="Disordered" evidence="5">
    <location>
        <begin position="153"/>
        <end position="219"/>
    </location>
</feature>
<dbReference type="Proteomes" id="UP001150925">
    <property type="component" value="Unassembled WGS sequence"/>
</dbReference>
<keyword evidence="2 4" id="KW-0863">Zinc-finger</keyword>
<evidence type="ECO:0000256" key="3">
    <source>
        <dbReference type="ARBA" id="ARBA00022833"/>
    </source>
</evidence>
<accession>A0A9W8AXB8</accession>
<gene>
    <name evidence="7" type="primary">ZFAND1</name>
    <name evidence="7" type="ORF">IWQ62_000256</name>
</gene>
<evidence type="ECO:0000313" key="7">
    <source>
        <dbReference type="EMBL" id="KAJ1969979.1"/>
    </source>
</evidence>
<dbReference type="EMBL" id="JANBPY010000010">
    <property type="protein sequence ID" value="KAJ1969979.1"/>
    <property type="molecule type" value="Genomic_DNA"/>
</dbReference>
<dbReference type="GO" id="GO:0008270">
    <property type="term" value="F:zinc ion binding"/>
    <property type="evidence" value="ECO:0007669"/>
    <property type="project" value="UniProtKB-KW"/>
</dbReference>
<evidence type="ECO:0000313" key="8">
    <source>
        <dbReference type="Proteomes" id="UP001150925"/>
    </source>
</evidence>
<feature type="compositionally biased region" description="Basic and acidic residues" evidence="5">
    <location>
        <begin position="155"/>
        <end position="168"/>
    </location>
</feature>
<proteinExistence type="predicted"/>
<feature type="domain" description="AN1-type" evidence="6">
    <location>
        <begin position="1"/>
        <end position="41"/>
    </location>
</feature>
<dbReference type="PANTHER" id="PTHR14677:SF20">
    <property type="entry name" value="ZINC FINGER AN1-TYPE CONTAINING 2A-RELATED"/>
    <property type="match status" value="1"/>
</dbReference>
<dbReference type="OrthoDB" id="431929at2759"/>
<comment type="caution">
    <text evidence="7">The sequence shown here is derived from an EMBL/GenBank/DDBJ whole genome shotgun (WGS) entry which is preliminary data.</text>
</comment>
<dbReference type="Pfam" id="PF01428">
    <property type="entry name" value="zf-AN1"/>
    <property type="match status" value="1"/>
</dbReference>
<keyword evidence="3" id="KW-0862">Zinc</keyword>
<name>A0A9W8AXB8_9FUNG</name>
<keyword evidence="1" id="KW-0479">Metal-binding</keyword>
<protein>
    <submittedName>
        <fullName evidence="7">AN1-type zinc finger protein 1</fullName>
    </submittedName>
</protein>
<feature type="compositionally biased region" description="Polar residues" evidence="5">
    <location>
        <begin position="175"/>
        <end position="205"/>
    </location>
</feature>
<reference evidence="7" key="1">
    <citation type="submission" date="2022-07" db="EMBL/GenBank/DDBJ databases">
        <title>Phylogenomic reconstructions and comparative analyses of Kickxellomycotina fungi.</title>
        <authorList>
            <person name="Reynolds N.K."/>
            <person name="Stajich J.E."/>
            <person name="Barry K."/>
            <person name="Grigoriev I.V."/>
            <person name="Crous P."/>
            <person name="Smith M.E."/>
        </authorList>
    </citation>
    <scope>NUCLEOTIDE SEQUENCE</scope>
    <source>
        <strain evidence="7">RSA 1196</strain>
    </source>
</reference>
<dbReference type="InterPro" id="IPR000058">
    <property type="entry name" value="Znf_AN1"/>
</dbReference>
<dbReference type="InterPro" id="IPR035896">
    <property type="entry name" value="AN1-like_Znf"/>
</dbReference>
<evidence type="ECO:0000256" key="5">
    <source>
        <dbReference type="SAM" id="MobiDB-lite"/>
    </source>
</evidence>
<dbReference type="GO" id="GO:0005737">
    <property type="term" value="C:cytoplasm"/>
    <property type="evidence" value="ECO:0007669"/>
    <property type="project" value="TreeGrafter"/>
</dbReference>